<dbReference type="EC" id="2.7.7.72" evidence="10"/>
<dbReference type="InterPro" id="IPR015329">
    <property type="entry name" value="tRNA_NucTransf2"/>
</dbReference>
<evidence type="ECO:0000256" key="3">
    <source>
        <dbReference type="ARBA" id="ARBA00022695"/>
    </source>
</evidence>
<dbReference type="Pfam" id="PF21133">
    <property type="entry name" value="CAA_C"/>
    <property type="match status" value="1"/>
</dbReference>
<feature type="binding site" evidence="10">
    <location>
        <position position="47"/>
    </location>
    <ligand>
        <name>CTP</name>
        <dbReference type="ChEBI" id="CHEBI:37563"/>
    </ligand>
</feature>
<feature type="domain" description="CCA-adding enzyme C-terminal" evidence="13">
    <location>
        <begin position="279"/>
        <end position="386"/>
    </location>
</feature>
<dbReference type="Gene3D" id="1.10.1410.30">
    <property type="entry name" value="CCA tRNA nucleotidyltransferase, domain 2"/>
    <property type="match status" value="1"/>
</dbReference>
<name>A0A6N0NRT0_9CREN</name>
<evidence type="ECO:0000259" key="12">
    <source>
        <dbReference type="Pfam" id="PF09249"/>
    </source>
</evidence>
<comment type="catalytic activity">
    <reaction evidence="10">
        <text>a tRNA with a 3' CCA end + 2 CTP + ATP = a tRNA with a 3' CCACCA end + 3 diphosphate</text>
        <dbReference type="Rhea" id="RHEA:76235"/>
        <dbReference type="Rhea" id="RHEA-COMP:10468"/>
        <dbReference type="Rhea" id="RHEA-COMP:18655"/>
        <dbReference type="ChEBI" id="CHEBI:30616"/>
        <dbReference type="ChEBI" id="CHEBI:33019"/>
        <dbReference type="ChEBI" id="CHEBI:37563"/>
        <dbReference type="ChEBI" id="CHEBI:83071"/>
        <dbReference type="ChEBI" id="CHEBI:195187"/>
    </reaction>
</comment>
<evidence type="ECO:0000259" key="13">
    <source>
        <dbReference type="Pfam" id="PF21133"/>
    </source>
</evidence>
<dbReference type="PANTHER" id="PTHR39643">
    <property type="entry name" value="CCA-ADDING ENZYME"/>
    <property type="match status" value="1"/>
</dbReference>
<evidence type="ECO:0000256" key="10">
    <source>
        <dbReference type="HAMAP-Rule" id="MF_01264"/>
    </source>
</evidence>
<evidence type="ECO:0000256" key="8">
    <source>
        <dbReference type="ARBA" id="ARBA00022842"/>
    </source>
</evidence>
<keyword evidence="4 10" id="KW-0479">Metal-binding</keyword>
<dbReference type="GO" id="GO:0042245">
    <property type="term" value="P:RNA repair"/>
    <property type="evidence" value="ECO:0007669"/>
    <property type="project" value="UniProtKB-KW"/>
</dbReference>
<dbReference type="Pfam" id="PF09249">
    <property type="entry name" value="tRNA_NucTransf2"/>
    <property type="match status" value="1"/>
</dbReference>
<evidence type="ECO:0000313" key="15">
    <source>
        <dbReference type="Proteomes" id="UP000509301"/>
    </source>
</evidence>
<gene>
    <name evidence="10 14" type="primary">cca</name>
    <name evidence="14" type="ORF">GWK48_02555</name>
</gene>
<dbReference type="PROSITE" id="PS50152">
    <property type="entry name" value="25A_SYNTH_3"/>
    <property type="match status" value="1"/>
</dbReference>
<feature type="binding site" evidence="10">
    <location>
        <position position="164"/>
    </location>
    <ligand>
        <name>CTP</name>
        <dbReference type="ChEBI" id="CHEBI:37563"/>
    </ligand>
</feature>
<proteinExistence type="inferred from homology"/>
<dbReference type="RefSeq" id="WP_174629301.1">
    <property type="nucleotide sequence ID" value="NZ_CP049074.1"/>
</dbReference>
<feature type="binding site" evidence="10">
    <location>
        <position position="50"/>
    </location>
    <ligand>
        <name>ATP</name>
        <dbReference type="ChEBI" id="CHEBI:30616"/>
    </ligand>
</feature>
<accession>A0A6N0NRT0</accession>
<dbReference type="Proteomes" id="UP000509301">
    <property type="component" value="Chromosome"/>
</dbReference>
<evidence type="ECO:0000256" key="6">
    <source>
        <dbReference type="ARBA" id="ARBA00022800"/>
    </source>
</evidence>
<feature type="binding site" evidence="10">
    <location>
        <position position="155"/>
    </location>
    <ligand>
        <name>ATP</name>
        <dbReference type="ChEBI" id="CHEBI:30616"/>
    </ligand>
</feature>
<feature type="binding site" evidence="10">
    <location>
        <position position="112"/>
    </location>
    <ligand>
        <name>Mg(2+)</name>
        <dbReference type="ChEBI" id="CHEBI:18420"/>
    </ligand>
</feature>
<dbReference type="NCBIfam" id="TIGR03671">
    <property type="entry name" value="cca_archaeal"/>
    <property type="match status" value="1"/>
</dbReference>
<feature type="binding site" evidence="10">
    <location>
        <position position="47"/>
    </location>
    <ligand>
        <name>ATP</name>
        <dbReference type="ChEBI" id="CHEBI:30616"/>
    </ligand>
</feature>
<dbReference type="InterPro" id="IPR006116">
    <property type="entry name" value="NT_2-5OAS_ClassI-CCAase"/>
</dbReference>
<evidence type="ECO:0000256" key="4">
    <source>
        <dbReference type="ARBA" id="ARBA00022723"/>
    </source>
</evidence>
<feature type="binding site" evidence="10">
    <location>
        <position position="59"/>
    </location>
    <ligand>
        <name>Mg(2+)</name>
        <dbReference type="ChEBI" id="CHEBI:18420"/>
    </ligand>
</feature>
<dbReference type="GO" id="GO:0001680">
    <property type="term" value="P:tRNA 3'-terminal CCA addition"/>
    <property type="evidence" value="ECO:0007669"/>
    <property type="project" value="UniProtKB-UniRule"/>
</dbReference>
<feature type="binding site" evidence="10">
    <location>
        <position position="61"/>
    </location>
    <ligand>
        <name>Mg(2+)</name>
        <dbReference type="ChEBI" id="CHEBI:18420"/>
    </ligand>
</feature>
<evidence type="ECO:0000256" key="2">
    <source>
        <dbReference type="ARBA" id="ARBA00022694"/>
    </source>
</evidence>
<keyword evidence="8 10" id="KW-0460">Magnesium</keyword>
<dbReference type="OrthoDB" id="7378at2157"/>
<sequence>MTEEVQGILNEVLRRVKPGKDEERKLSSAADKVLNLLSGLDAEVHGSFRKGTWLKGDTDVDVFVFFPKEMGKEGIKDRGLALIHERLSKLNTRLAYAEHPYLIVEVDGVEIDVVPALRVDRGDQAITAVDRTPFHTKYVEGKLNEDGRDQVRILKRFLKGIGVYGAEIRVMGFSGYVSELLTIYYGSFLKVLEGSSKWRERNLIVLEGMEREFDSPLIIPDPVDPRRNAAAAVSLKSLSTFSIASRAFLRSPSLNFFFPRPPEGQEVQGEVIVTEVKLNEPYVDDVLWGQLRRTAEKVRNSLTSAGFKVMDIGICQGETVKILVQLETSKVGEFFLSQGPPFYLEQALSFVDANDKVWVGEDGRLYTLRRRKQLSPERVILESISLKYAHTVSQYTLQEAEGNCERSFLRKTPTWLK</sequence>
<dbReference type="HAMAP" id="MF_01264">
    <property type="entry name" value="CCA_arch"/>
    <property type="match status" value="1"/>
</dbReference>
<dbReference type="GO" id="GO:0000049">
    <property type="term" value="F:tRNA binding"/>
    <property type="evidence" value="ECO:0007669"/>
    <property type="project" value="UniProtKB-UniRule"/>
</dbReference>
<keyword evidence="6 10" id="KW-0692">RNA repair</keyword>
<keyword evidence="3 10" id="KW-0548">Nucleotidyltransferase</keyword>
<feature type="binding site" evidence="10">
    <location>
        <position position="164"/>
    </location>
    <ligand>
        <name>ATP</name>
        <dbReference type="ChEBI" id="CHEBI:30616"/>
    </ligand>
</feature>
<feature type="domain" description="tRNA nucleotidyltransferase substrate binding" evidence="12">
    <location>
        <begin position="149"/>
        <end position="258"/>
    </location>
</feature>
<comment type="miscellaneous">
    <text evidence="10">A single active site specifically recognizes both ATP and CTP and is responsible for their addition.</text>
</comment>
<dbReference type="PANTHER" id="PTHR39643:SF1">
    <property type="entry name" value="CCA-ADDING ENZYME"/>
    <property type="match status" value="1"/>
</dbReference>
<dbReference type="KEGG" id="mten:GWK48_02555"/>
<evidence type="ECO:0000256" key="9">
    <source>
        <dbReference type="ARBA" id="ARBA00022884"/>
    </source>
</evidence>
<dbReference type="Pfam" id="PF01909">
    <property type="entry name" value="NTP_transf_2"/>
    <property type="match status" value="1"/>
</dbReference>
<evidence type="ECO:0000313" key="14">
    <source>
        <dbReference type="EMBL" id="QKQ99421.1"/>
    </source>
</evidence>
<dbReference type="EMBL" id="CP049074">
    <property type="protein sequence ID" value="QKQ99421.1"/>
    <property type="molecule type" value="Genomic_DNA"/>
</dbReference>
<dbReference type="CDD" id="cd05400">
    <property type="entry name" value="NT_2-5OAS_ClassI-CCAase"/>
    <property type="match status" value="1"/>
</dbReference>
<dbReference type="InterPro" id="IPR011068">
    <property type="entry name" value="NuclTrfase_I-like_C"/>
</dbReference>
<dbReference type="InterPro" id="IPR008229">
    <property type="entry name" value="CCA-adding_arc"/>
</dbReference>
<feature type="domain" description="Polymerase nucleotidyl transferase" evidence="11">
    <location>
        <begin position="32"/>
        <end position="135"/>
    </location>
</feature>
<dbReference type="Gene3D" id="3.30.460.10">
    <property type="entry name" value="Beta Polymerase, domain 2"/>
    <property type="match status" value="1"/>
</dbReference>
<dbReference type="Gene3D" id="3.30.70.590">
    <property type="entry name" value="Poly(A) polymerase predicted RNA binding domain"/>
    <property type="match status" value="1"/>
</dbReference>
<organism evidence="14 15">
    <name type="scientific">Metallosphaera tengchongensis</name>
    <dbReference type="NCBI Taxonomy" id="1532350"/>
    <lineage>
        <taxon>Archaea</taxon>
        <taxon>Thermoproteota</taxon>
        <taxon>Thermoprotei</taxon>
        <taxon>Sulfolobales</taxon>
        <taxon>Sulfolobaceae</taxon>
        <taxon>Metallosphaera</taxon>
    </lineage>
</organism>
<comment type="catalytic activity">
    <reaction evidence="10">
        <text>a tRNA precursor + 2 CTP + ATP = a tRNA with a 3' CCA end + 3 diphosphate</text>
        <dbReference type="Rhea" id="RHEA:14433"/>
        <dbReference type="Rhea" id="RHEA-COMP:10465"/>
        <dbReference type="Rhea" id="RHEA-COMP:10468"/>
        <dbReference type="ChEBI" id="CHEBI:30616"/>
        <dbReference type="ChEBI" id="CHEBI:33019"/>
        <dbReference type="ChEBI" id="CHEBI:37563"/>
        <dbReference type="ChEBI" id="CHEBI:74896"/>
        <dbReference type="ChEBI" id="CHEBI:83071"/>
        <dbReference type="EC" id="2.7.7.72"/>
    </reaction>
</comment>
<evidence type="ECO:0000256" key="7">
    <source>
        <dbReference type="ARBA" id="ARBA00022840"/>
    </source>
</evidence>
<dbReference type="SUPFAM" id="SSF81631">
    <property type="entry name" value="PAP/OAS1 substrate-binding domain"/>
    <property type="match status" value="1"/>
</dbReference>
<dbReference type="AlphaFoldDB" id="A0A6N0NRT0"/>
<dbReference type="InterPro" id="IPR002934">
    <property type="entry name" value="Polymerase_NTP_transf_dom"/>
</dbReference>
<feature type="binding site" evidence="10">
    <location>
        <position position="135"/>
    </location>
    <ligand>
        <name>ATP</name>
        <dbReference type="ChEBI" id="CHEBI:30616"/>
    </ligand>
</feature>
<reference evidence="14 15" key="1">
    <citation type="submission" date="2020-02" db="EMBL/GenBank/DDBJ databases">
        <title>Comparative genome analysis reveals the metabolism and evolution of the thermophilic archaeal genus Metallosphaera.</title>
        <authorList>
            <person name="Jiang C."/>
        </authorList>
    </citation>
    <scope>NUCLEOTIDE SEQUENCE [LARGE SCALE GENOMIC DNA]</scope>
    <source>
        <strain evidence="14 15">Ric-A</strain>
    </source>
</reference>
<dbReference type="GeneID" id="55640793"/>
<dbReference type="GO" id="GO:0004810">
    <property type="term" value="F:CCA tRNA nucleotidyltransferase activity"/>
    <property type="evidence" value="ECO:0007669"/>
    <property type="project" value="UniProtKB-UniRule"/>
</dbReference>
<evidence type="ECO:0000259" key="11">
    <source>
        <dbReference type="Pfam" id="PF01909"/>
    </source>
</evidence>
<feature type="binding site" evidence="10">
    <location>
        <position position="155"/>
    </location>
    <ligand>
        <name>CTP</name>
        <dbReference type="ChEBI" id="CHEBI:37563"/>
    </ligand>
</feature>
<dbReference type="GO" id="GO:0005524">
    <property type="term" value="F:ATP binding"/>
    <property type="evidence" value="ECO:0007669"/>
    <property type="project" value="UniProtKB-UniRule"/>
</dbReference>
<keyword evidence="9 10" id="KW-0694">RNA-binding</keyword>
<keyword evidence="5 10" id="KW-0547">Nucleotide-binding</keyword>
<keyword evidence="7 10" id="KW-0067">ATP-binding</keyword>
<dbReference type="InterPro" id="IPR043519">
    <property type="entry name" value="NT_sf"/>
</dbReference>
<dbReference type="GO" id="GO:0000287">
    <property type="term" value="F:magnesium ion binding"/>
    <property type="evidence" value="ECO:0007669"/>
    <property type="project" value="UniProtKB-UniRule"/>
</dbReference>
<feature type="binding site" evidence="10">
    <location>
        <position position="50"/>
    </location>
    <ligand>
        <name>CTP</name>
        <dbReference type="ChEBI" id="CHEBI:37563"/>
    </ligand>
</feature>
<keyword evidence="2 10" id="KW-0819">tRNA processing</keyword>
<dbReference type="SUPFAM" id="SSF81301">
    <property type="entry name" value="Nucleotidyltransferase"/>
    <property type="match status" value="1"/>
</dbReference>
<evidence type="ECO:0000256" key="1">
    <source>
        <dbReference type="ARBA" id="ARBA00022679"/>
    </source>
</evidence>
<comment type="function">
    <text evidence="10">Catalyzes the addition and repair of the essential 3'-terminal CCA sequence in tRNAs without using a nucleic acid template. Adds these three nucleotides in the order of C, C, and A to the tRNA nucleotide-73, using CTP and ATP as substrates and producing inorganic pyrophosphate. tRNA 3'-terminal CCA addition is required both for tRNA processing and repair. Also involved in tRNA surveillance by mediating tandem CCA addition to generate a CCACCA at the 3' terminus of unstable tRNAs. While stable tRNAs receive only 3'-terminal CCA, unstable tRNAs are marked with CCACCA and rapidly degraded.</text>
</comment>
<dbReference type="PIRSF" id="PIRSF005335">
    <property type="entry name" value="CCA_arch"/>
    <property type="match status" value="1"/>
</dbReference>
<dbReference type="InterPro" id="IPR042090">
    <property type="entry name" value="CCA_tRNA_nucleotrans_2"/>
</dbReference>
<comment type="cofactor">
    <cofactor evidence="10">
        <name>Mg(2+)</name>
        <dbReference type="ChEBI" id="CHEBI:18420"/>
    </cofactor>
</comment>
<keyword evidence="15" id="KW-1185">Reference proteome</keyword>
<comment type="subunit">
    <text evidence="10">Homodimer.</text>
</comment>
<comment type="similarity">
    <text evidence="10">Belongs to the tRNA nucleotidyltransferase/poly(A) polymerase family. Archaeal CCA-adding enzyme subfamily.</text>
</comment>
<protein>
    <recommendedName>
        <fullName evidence="10">CCA-adding enzyme</fullName>
        <ecNumber evidence="10">2.7.7.72</ecNumber>
    </recommendedName>
    <alternativeName>
        <fullName evidence="10">CCA tRNA nucleotidyltransferase</fullName>
    </alternativeName>
    <alternativeName>
        <fullName evidence="10">tRNA CCA-pyrophosphorylase</fullName>
    </alternativeName>
    <alternativeName>
        <fullName evidence="10">tRNA adenylyl-/cytidylyl- transferase</fullName>
    </alternativeName>
    <alternativeName>
        <fullName evidence="10">tRNA nucleotidyltransferase</fullName>
    </alternativeName>
    <alternativeName>
        <fullName evidence="10">tRNA-NT</fullName>
    </alternativeName>
</protein>
<feature type="binding site" evidence="10">
    <location>
        <position position="135"/>
    </location>
    <ligand>
        <name>CTP</name>
        <dbReference type="ChEBI" id="CHEBI:37563"/>
    </ligand>
</feature>
<evidence type="ECO:0000256" key="5">
    <source>
        <dbReference type="ARBA" id="ARBA00022741"/>
    </source>
</evidence>
<dbReference type="SUPFAM" id="SSF55003">
    <property type="entry name" value="PAP/Archaeal CCA-adding enzyme, C-terminal domain"/>
    <property type="match status" value="1"/>
</dbReference>
<keyword evidence="1 10" id="KW-0808">Transferase</keyword>
<dbReference type="InterPro" id="IPR048833">
    <property type="entry name" value="CAA_C"/>
</dbReference>